<keyword evidence="10" id="KW-1185">Reference proteome</keyword>
<evidence type="ECO:0000256" key="7">
    <source>
        <dbReference type="RuleBase" id="RU000477"/>
    </source>
</evidence>
<keyword evidence="4 7" id="KW-0812">Transmembrane</keyword>
<protein>
    <recommendedName>
        <fullName evidence="11">Aquaporin</fullName>
    </recommendedName>
</protein>
<evidence type="ECO:0000256" key="1">
    <source>
        <dbReference type="ARBA" id="ARBA00004141"/>
    </source>
</evidence>
<proteinExistence type="inferred from homology"/>
<keyword evidence="5 8" id="KW-1133">Transmembrane helix</keyword>
<dbReference type="Proteomes" id="UP001431783">
    <property type="component" value="Unassembled WGS sequence"/>
</dbReference>
<dbReference type="PANTHER" id="PTHR19139:SF270">
    <property type="entry name" value="ENTOMOGLYCEROPORIN 1-RELATED"/>
    <property type="match status" value="1"/>
</dbReference>
<feature type="transmembrane region" description="Helical" evidence="8">
    <location>
        <begin position="21"/>
        <end position="47"/>
    </location>
</feature>
<evidence type="ECO:0000313" key="9">
    <source>
        <dbReference type="EMBL" id="KAK9888630.1"/>
    </source>
</evidence>
<reference evidence="9 10" key="1">
    <citation type="submission" date="2023-03" db="EMBL/GenBank/DDBJ databases">
        <title>Genome insight into feeding habits of ladybird beetles.</title>
        <authorList>
            <person name="Li H.-S."/>
            <person name="Huang Y.-H."/>
            <person name="Pang H."/>
        </authorList>
    </citation>
    <scope>NUCLEOTIDE SEQUENCE [LARGE SCALE GENOMIC DNA]</scope>
    <source>
        <strain evidence="9">SYSU_2023b</strain>
        <tissue evidence="9">Whole body</tissue>
    </source>
</reference>
<evidence type="ECO:0000256" key="8">
    <source>
        <dbReference type="SAM" id="Phobius"/>
    </source>
</evidence>
<dbReference type="InterPro" id="IPR022357">
    <property type="entry name" value="MIP_CS"/>
</dbReference>
<feature type="transmembrane region" description="Helical" evidence="8">
    <location>
        <begin position="138"/>
        <end position="160"/>
    </location>
</feature>
<comment type="subcellular location">
    <subcellularLocation>
        <location evidence="1">Membrane</location>
        <topology evidence="1">Multi-pass membrane protein</topology>
    </subcellularLocation>
</comment>
<dbReference type="GO" id="GO:0005886">
    <property type="term" value="C:plasma membrane"/>
    <property type="evidence" value="ECO:0007669"/>
    <property type="project" value="TreeGrafter"/>
</dbReference>
<dbReference type="InterPro" id="IPR034294">
    <property type="entry name" value="Aquaporin_transptr"/>
</dbReference>
<accession>A0AAW1V565</accession>
<dbReference type="InterPro" id="IPR000425">
    <property type="entry name" value="MIP"/>
</dbReference>
<dbReference type="GO" id="GO:0015267">
    <property type="term" value="F:channel activity"/>
    <property type="evidence" value="ECO:0007669"/>
    <property type="project" value="InterPro"/>
</dbReference>
<evidence type="ECO:0000256" key="4">
    <source>
        <dbReference type="ARBA" id="ARBA00022692"/>
    </source>
</evidence>
<dbReference type="SUPFAM" id="SSF81338">
    <property type="entry name" value="Aquaporin-like"/>
    <property type="match status" value="1"/>
</dbReference>
<dbReference type="Pfam" id="PF00230">
    <property type="entry name" value="MIP"/>
    <property type="match status" value="1"/>
</dbReference>
<keyword evidence="6 8" id="KW-0472">Membrane</keyword>
<dbReference type="EMBL" id="JARQZJ010000121">
    <property type="protein sequence ID" value="KAK9888630.1"/>
    <property type="molecule type" value="Genomic_DNA"/>
</dbReference>
<dbReference type="InterPro" id="IPR023271">
    <property type="entry name" value="Aquaporin-like"/>
</dbReference>
<dbReference type="AlphaFoldDB" id="A0AAW1V565"/>
<dbReference type="Gene3D" id="1.20.1080.10">
    <property type="entry name" value="Glycerol uptake facilitator protein"/>
    <property type="match status" value="1"/>
</dbReference>
<feature type="transmembrane region" description="Helical" evidence="8">
    <location>
        <begin position="212"/>
        <end position="233"/>
    </location>
</feature>
<evidence type="ECO:0000313" key="10">
    <source>
        <dbReference type="Proteomes" id="UP001431783"/>
    </source>
</evidence>
<gene>
    <name evidence="9" type="ORF">WA026_000858</name>
</gene>
<evidence type="ECO:0008006" key="11">
    <source>
        <dbReference type="Google" id="ProtNLM"/>
    </source>
</evidence>
<organism evidence="9 10">
    <name type="scientific">Henosepilachna vigintioctopunctata</name>
    <dbReference type="NCBI Taxonomy" id="420089"/>
    <lineage>
        <taxon>Eukaryota</taxon>
        <taxon>Metazoa</taxon>
        <taxon>Ecdysozoa</taxon>
        <taxon>Arthropoda</taxon>
        <taxon>Hexapoda</taxon>
        <taxon>Insecta</taxon>
        <taxon>Pterygota</taxon>
        <taxon>Neoptera</taxon>
        <taxon>Endopterygota</taxon>
        <taxon>Coleoptera</taxon>
        <taxon>Polyphaga</taxon>
        <taxon>Cucujiformia</taxon>
        <taxon>Coccinelloidea</taxon>
        <taxon>Coccinellidae</taxon>
        <taxon>Epilachninae</taxon>
        <taxon>Epilachnini</taxon>
        <taxon>Henosepilachna</taxon>
    </lineage>
</organism>
<evidence type="ECO:0000256" key="2">
    <source>
        <dbReference type="ARBA" id="ARBA00006175"/>
    </source>
</evidence>
<comment type="similarity">
    <text evidence="2 7">Belongs to the MIP/aquaporin (TC 1.A.8) family.</text>
</comment>
<name>A0AAW1V565_9CUCU</name>
<feature type="transmembrane region" description="Helical" evidence="8">
    <location>
        <begin position="53"/>
        <end position="76"/>
    </location>
</feature>
<dbReference type="PANTHER" id="PTHR19139">
    <property type="entry name" value="AQUAPORIN TRANSPORTER"/>
    <property type="match status" value="1"/>
</dbReference>
<feature type="transmembrane region" description="Helical" evidence="8">
    <location>
        <begin position="97"/>
        <end position="118"/>
    </location>
</feature>
<keyword evidence="3 7" id="KW-0813">Transport</keyword>
<sequence>MKQSKAKNIYVYDNLSNLDRIVLCFAEFLGTAMLVFLGCMGCVYASPIPAFQIAFTFGLAVMVAVQCFGHISGCHINPAVTLASVILGHTPVLHIPLYFLGQFLGAVGGFGLLKALSANGSFVGSSSCSPVLSPDTDIMEGIGVEFVLTFVLVMVCASLWDCRNASKDDSAAIKLGLTIVVLAVVGFSYTGAHLNPARSFGPSLLNGHWDNWFVWWVGPLLGGVAAAVVYRFVFSKEYDVIEHTPSEVLRLNEKA</sequence>
<dbReference type="PROSITE" id="PS00221">
    <property type="entry name" value="MIP"/>
    <property type="match status" value="1"/>
</dbReference>
<evidence type="ECO:0000256" key="3">
    <source>
        <dbReference type="ARBA" id="ARBA00022448"/>
    </source>
</evidence>
<dbReference type="PRINTS" id="PR00783">
    <property type="entry name" value="MINTRINSICP"/>
</dbReference>
<evidence type="ECO:0000256" key="6">
    <source>
        <dbReference type="ARBA" id="ARBA00023136"/>
    </source>
</evidence>
<comment type="caution">
    <text evidence="9">The sequence shown here is derived from an EMBL/GenBank/DDBJ whole genome shotgun (WGS) entry which is preliminary data.</text>
</comment>
<feature type="transmembrane region" description="Helical" evidence="8">
    <location>
        <begin position="172"/>
        <end position="192"/>
    </location>
</feature>
<evidence type="ECO:0000256" key="5">
    <source>
        <dbReference type="ARBA" id="ARBA00022989"/>
    </source>
</evidence>